<dbReference type="Pfam" id="PF01649">
    <property type="entry name" value="Ribosomal_S20p"/>
    <property type="match status" value="1"/>
</dbReference>
<comment type="function">
    <text evidence="1 8">Binds directly to 16S ribosomal RNA.</text>
</comment>
<evidence type="ECO:0000313" key="10">
    <source>
        <dbReference type="EMBL" id="MBP0483362.1"/>
    </source>
</evidence>
<evidence type="ECO:0000256" key="4">
    <source>
        <dbReference type="ARBA" id="ARBA00022884"/>
    </source>
</evidence>
<gene>
    <name evidence="8 10" type="primary">rpsT</name>
    <name evidence="10" type="ORF">J5474_12765</name>
</gene>
<dbReference type="PANTHER" id="PTHR33398:SF1">
    <property type="entry name" value="SMALL RIBOSOMAL SUBUNIT PROTEIN BS20C"/>
    <property type="match status" value="1"/>
</dbReference>
<sequence length="89" mass="9812">MANTPQSKKRARQAEKRYAVNKARRSRIRTHLRKVEEAIASGDQTAAQAALQAAQPEIMRGVTKGVYHKNTASRKVSRLSARVKALATA</sequence>
<evidence type="ECO:0000256" key="1">
    <source>
        <dbReference type="ARBA" id="ARBA00003134"/>
    </source>
</evidence>
<dbReference type="GO" id="GO:0003735">
    <property type="term" value="F:structural constituent of ribosome"/>
    <property type="evidence" value="ECO:0007669"/>
    <property type="project" value="InterPro"/>
</dbReference>
<keyword evidence="11" id="KW-1185">Reference proteome</keyword>
<evidence type="ECO:0000256" key="2">
    <source>
        <dbReference type="ARBA" id="ARBA00007634"/>
    </source>
</evidence>
<organism evidence="10 11">
    <name type="scientific">Sagittula salina</name>
    <dbReference type="NCBI Taxonomy" id="2820268"/>
    <lineage>
        <taxon>Bacteria</taxon>
        <taxon>Pseudomonadati</taxon>
        <taxon>Pseudomonadota</taxon>
        <taxon>Alphaproteobacteria</taxon>
        <taxon>Rhodobacterales</taxon>
        <taxon>Roseobacteraceae</taxon>
        <taxon>Sagittula</taxon>
    </lineage>
</organism>
<dbReference type="Proteomes" id="UP000675940">
    <property type="component" value="Unassembled WGS sequence"/>
</dbReference>
<evidence type="ECO:0000256" key="8">
    <source>
        <dbReference type="HAMAP-Rule" id="MF_00500"/>
    </source>
</evidence>
<evidence type="ECO:0000256" key="9">
    <source>
        <dbReference type="SAM" id="MobiDB-lite"/>
    </source>
</evidence>
<dbReference type="InterPro" id="IPR002583">
    <property type="entry name" value="Ribosomal_bS20"/>
</dbReference>
<evidence type="ECO:0000256" key="7">
    <source>
        <dbReference type="ARBA" id="ARBA00035136"/>
    </source>
</evidence>
<dbReference type="EMBL" id="JAGISH010000006">
    <property type="protein sequence ID" value="MBP0483362.1"/>
    <property type="molecule type" value="Genomic_DNA"/>
</dbReference>
<keyword evidence="6 8" id="KW-0687">Ribonucleoprotein</keyword>
<dbReference type="PANTHER" id="PTHR33398">
    <property type="entry name" value="30S RIBOSOMAL PROTEIN S20"/>
    <property type="match status" value="1"/>
</dbReference>
<feature type="region of interest" description="Disordered" evidence="9">
    <location>
        <begin position="1"/>
        <end position="26"/>
    </location>
</feature>
<dbReference type="NCBIfam" id="TIGR00029">
    <property type="entry name" value="S20"/>
    <property type="match status" value="1"/>
</dbReference>
<dbReference type="HAMAP" id="MF_00500">
    <property type="entry name" value="Ribosomal_bS20"/>
    <property type="match status" value="1"/>
</dbReference>
<keyword evidence="4 8" id="KW-0694">RNA-binding</keyword>
<comment type="caution">
    <text evidence="10">The sequence shown here is derived from an EMBL/GenBank/DDBJ whole genome shotgun (WGS) entry which is preliminary data.</text>
</comment>
<accession>A0A940S1S3</accession>
<dbReference type="InterPro" id="IPR036510">
    <property type="entry name" value="Ribosomal_bS20_sf"/>
</dbReference>
<evidence type="ECO:0000256" key="3">
    <source>
        <dbReference type="ARBA" id="ARBA00022730"/>
    </source>
</evidence>
<evidence type="ECO:0000256" key="6">
    <source>
        <dbReference type="ARBA" id="ARBA00023274"/>
    </source>
</evidence>
<dbReference type="FunFam" id="1.20.58.110:FF:000001">
    <property type="entry name" value="30S ribosomal protein S20"/>
    <property type="match status" value="1"/>
</dbReference>
<dbReference type="RefSeq" id="WP_209361294.1">
    <property type="nucleotide sequence ID" value="NZ_JAGISH010000006.1"/>
</dbReference>
<dbReference type="GO" id="GO:0070181">
    <property type="term" value="F:small ribosomal subunit rRNA binding"/>
    <property type="evidence" value="ECO:0007669"/>
    <property type="project" value="TreeGrafter"/>
</dbReference>
<proteinExistence type="inferred from homology"/>
<comment type="similarity">
    <text evidence="2 8">Belongs to the bacterial ribosomal protein bS20 family.</text>
</comment>
<dbReference type="SUPFAM" id="SSF46992">
    <property type="entry name" value="Ribosomal protein S20"/>
    <property type="match status" value="1"/>
</dbReference>
<keyword evidence="5 8" id="KW-0689">Ribosomal protein</keyword>
<keyword evidence="3 8" id="KW-0699">rRNA-binding</keyword>
<protein>
    <recommendedName>
        <fullName evidence="7 8">Small ribosomal subunit protein bS20</fullName>
    </recommendedName>
</protein>
<dbReference type="GO" id="GO:0006412">
    <property type="term" value="P:translation"/>
    <property type="evidence" value="ECO:0007669"/>
    <property type="project" value="UniProtKB-UniRule"/>
</dbReference>
<reference evidence="10" key="1">
    <citation type="submission" date="2021-03" db="EMBL/GenBank/DDBJ databases">
        <title>Sagittula salina sp. nov. strain M10.9X isolated from the marine waste.</title>
        <authorList>
            <person name="Satari L."/>
            <person name="Molina-Menor E."/>
            <person name="Vidal-Verdu A."/>
            <person name="Pascual J."/>
            <person name="Pereto J."/>
            <person name="Porcar M."/>
        </authorList>
    </citation>
    <scope>NUCLEOTIDE SEQUENCE</scope>
    <source>
        <strain evidence="10">M10.9X</strain>
    </source>
</reference>
<evidence type="ECO:0000256" key="5">
    <source>
        <dbReference type="ARBA" id="ARBA00022980"/>
    </source>
</evidence>
<dbReference type="Gene3D" id="1.20.58.110">
    <property type="entry name" value="Ribosomal protein S20"/>
    <property type="match status" value="1"/>
</dbReference>
<dbReference type="GO" id="GO:0015935">
    <property type="term" value="C:small ribosomal subunit"/>
    <property type="evidence" value="ECO:0007669"/>
    <property type="project" value="TreeGrafter"/>
</dbReference>
<name>A0A940S1S3_9RHOB</name>
<evidence type="ECO:0000313" key="11">
    <source>
        <dbReference type="Proteomes" id="UP000675940"/>
    </source>
</evidence>
<dbReference type="AlphaFoldDB" id="A0A940S1S3"/>